<dbReference type="PANTHER" id="PTHR24243:SF230">
    <property type="entry name" value="G-PROTEIN COUPLED RECEPTORS FAMILY 1 PROFILE DOMAIN-CONTAINING PROTEIN"/>
    <property type="match status" value="1"/>
</dbReference>
<reference evidence="11" key="1">
    <citation type="submission" date="2021-02" db="EMBL/GenBank/DDBJ databases">
        <authorList>
            <person name="Nowell W R."/>
        </authorList>
    </citation>
    <scope>NUCLEOTIDE SEQUENCE</scope>
</reference>
<keyword evidence="3 9" id="KW-1133">Transmembrane helix</keyword>
<dbReference type="Proteomes" id="UP000663829">
    <property type="component" value="Unassembled WGS sequence"/>
</dbReference>
<dbReference type="Proteomes" id="UP000681722">
    <property type="component" value="Unassembled WGS sequence"/>
</dbReference>
<feature type="transmembrane region" description="Helical" evidence="9">
    <location>
        <begin position="216"/>
        <end position="238"/>
    </location>
</feature>
<evidence type="ECO:0000256" key="6">
    <source>
        <dbReference type="ARBA" id="ARBA00023170"/>
    </source>
</evidence>
<keyword evidence="4" id="KW-0297">G-protein coupled receptor</keyword>
<evidence type="ECO:0000259" key="10">
    <source>
        <dbReference type="PROSITE" id="PS50262"/>
    </source>
</evidence>
<proteinExistence type="predicted"/>
<dbReference type="EMBL" id="CAJOBC010001246">
    <property type="protein sequence ID" value="CAF3666547.1"/>
    <property type="molecule type" value="Genomic_DNA"/>
</dbReference>
<dbReference type="Pfam" id="PF00001">
    <property type="entry name" value="7tm_1"/>
    <property type="match status" value="1"/>
</dbReference>
<dbReference type="EMBL" id="CAJNOQ010001246">
    <property type="protein sequence ID" value="CAF0880216.1"/>
    <property type="molecule type" value="Genomic_DNA"/>
</dbReference>
<evidence type="ECO:0000256" key="5">
    <source>
        <dbReference type="ARBA" id="ARBA00023136"/>
    </source>
</evidence>
<comment type="caution">
    <text evidence="11">The sequence shown here is derived from an EMBL/GenBank/DDBJ whole genome shotgun (WGS) entry which is preliminary data.</text>
</comment>
<dbReference type="PANTHER" id="PTHR24243">
    <property type="entry name" value="G-PROTEIN COUPLED RECEPTOR"/>
    <property type="match status" value="1"/>
</dbReference>
<keyword evidence="13" id="KW-1185">Reference proteome</keyword>
<feature type="compositionally biased region" description="Polar residues" evidence="8">
    <location>
        <begin position="395"/>
        <end position="409"/>
    </location>
</feature>
<feature type="transmembrane region" description="Helical" evidence="9">
    <location>
        <begin position="95"/>
        <end position="114"/>
    </location>
</feature>
<dbReference type="Gene3D" id="1.20.1070.10">
    <property type="entry name" value="Rhodopsin 7-helix transmembrane proteins"/>
    <property type="match status" value="1"/>
</dbReference>
<evidence type="ECO:0000256" key="3">
    <source>
        <dbReference type="ARBA" id="ARBA00022989"/>
    </source>
</evidence>
<dbReference type="SMART" id="SM01381">
    <property type="entry name" value="7TM_GPCR_Srsx"/>
    <property type="match status" value="1"/>
</dbReference>
<feature type="compositionally biased region" description="Low complexity" evidence="8">
    <location>
        <begin position="383"/>
        <end position="394"/>
    </location>
</feature>
<feature type="transmembrane region" description="Helical" evidence="9">
    <location>
        <begin position="134"/>
        <end position="151"/>
    </location>
</feature>
<dbReference type="PROSITE" id="PS50262">
    <property type="entry name" value="G_PROTEIN_RECEP_F1_2"/>
    <property type="match status" value="1"/>
</dbReference>
<feature type="transmembrane region" description="Helical" evidence="9">
    <location>
        <begin position="46"/>
        <end position="66"/>
    </location>
</feature>
<evidence type="ECO:0000256" key="8">
    <source>
        <dbReference type="SAM" id="MobiDB-lite"/>
    </source>
</evidence>
<evidence type="ECO:0000256" key="9">
    <source>
        <dbReference type="SAM" id="Phobius"/>
    </source>
</evidence>
<feature type="transmembrane region" description="Helical" evidence="9">
    <location>
        <begin position="16"/>
        <end position="34"/>
    </location>
</feature>
<keyword evidence="5 9" id="KW-0472">Membrane</keyword>
<dbReference type="InterPro" id="IPR000276">
    <property type="entry name" value="GPCR_Rhodpsn"/>
</dbReference>
<sequence>MGVQESTGVQEPRSTFAVFVVGFCGNMLCLVVLCRRRLRRNSYTQYLIALAIVDTGAILSEVLVALDELYQYRTDKRTFMQHTIITCKLYYYIRYIFYSMSSWIIVALAIERLVAIKFPLWSKYICSVVNARRIIFLVFVFSVVMLSYHMIVKGLDCSPTSSTSSSGSTTLFYNQSLTTTTFLNFSSTTSSSPSTTPCRCKTLPSYAKIDIVMTIYVWRLVLMLLVPSTIIVSVNILIMNQLYSESSLVDHTTKANQRKKMILLYKISKMLVIVSSVYLVLHVPGSLLEIIKFIFVHALKICNSKLQYYIYITHDIFDLLTNFNYGINFYLYIISGKHIRLELLRAIDIFKRNHTTHRQRSSFFSSSYIHLSKNHQHNHNNHNNHNNHSNINHNVSSAPKPSLQRLSSC</sequence>
<evidence type="ECO:0000313" key="13">
    <source>
        <dbReference type="Proteomes" id="UP000663829"/>
    </source>
</evidence>
<evidence type="ECO:0000256" key="2">
    <source>
        <dbReference type="ARBA" id="ARBA00022692"/>
    </source>
</evidence>
<evidence type="ECO:0000313" key="12">
    <source>
        <dbReference type="EMBL" id="CAF3666547.1"/>
    </source>
</evidence>
<dbReference type="InterPro" id="IPR017452">
    <property type="entry name" value="GPCR_Rhodpsn_7TM"/>
</dbReference>
<protein>
    <recommendedName>
        <fullName evidence="10">G-protein coupled receptors family 1 profile domain-containing protein</fullName>
    </recommendedName>
</protein>
<dbReference type="OrthoDB" id="9990906at2759"/>
<feature type="region of interest" description="Disordered" evidence="8">
    <location>
        <begin position="375"/>
        <end position="409"/>
    </location>
</feature>
<feature type="domain" description="G-protein coupled receptors family 1 profile" evidence="10">
    <location>
        <begin position="25"/>
        <end position="332"/>
    </location>
</feature>
<keyword evidence="7" id="KW-0807">Transducer</keyword>
<dbReference type="PRINTS" id="PR00237">
    <property type="entry name" value="GPCRRHODOPSN"/>
</dbReference>
<accession>A0A813Y7A4</accession>
<organism evidence="11 13">
    <name type="scientific">Didymodactylos carnosus</name>
    <dbReference type="NCBI Taxonomy" id="1234261"/>
    <lineage>
        <taxon>Eukaryota</taxon>
        <taxon>Metazoa</taxon>
        <taxon>Spiralia</taxon>
        <taxon>Gnathifera</taxon>
        <taxon>Rotifera</taxon>
        <taxon>Eurotatoria</taxon>
        <taxon>Bdelloidea</taxon>
        <taxon>Philodinida</taxon>
        <taxon>Philodinidae</taxon>
        <taxon>Didymodactylos</taxon>
    </lineage>
</organism>
<keyword evidence="6" id="KW-0675">Receptor</keyword>
<feature type="transmembrane region" description="Helical" evidence="9">
    <location>
        <begin position="263"/>
        <end position="281"/>
    </location>
</feature>
<evidence type="ECO:0000313" key="11">
    <source>
        <dbReference type="EMBL" id="CAF0880216.1"/>
    </source>
</evidence>
<dbReference type="AlphaFoldDB" id="A0A813Y7A4"/>
<evidence type="ECO:0000256" key="4">
    <source>
        <dbReference type="ARBA" id="ARBA00023040"/>
    </source>
</evidence>
<keyword evidence="2 9" id="KW-0812">Transmembrane</keyword>
<dbReference type="SUPFAM" id="SSF81321">
    <property type="entry name" value="Family A G protein-coupled receptor-like"/>
    <property type="match status" value="1"/>
</dbReference>
<gene>
    <name evidence="11" type="ORF">GPM918_LOCUS7570</name>
    <name evidence="12" type="ORF">SRO942_LOCUS7570</name>
</gene>
<name>A0A813Y7A4_9BILA</name>
<evidence type="ECO:0000256" key="1">
    <source>
        <dbReference type="ARBA" id="ARBA00004141"/>
    </source>
</evidence>
<evidence type="ECO:0000256" key="7">
    <source>
        <dbReference type="ARBA" id="ARBA00023224"/>
    </source>
</evidence>
<dbReference type="GO" id="GO:0004930">
    <property type="term" value="F:G protein-coupled receptor activity"/>
    <property type="evidence" value="ECO:0007669"/>
    <property type="project" value="UniProtKB-KW"/>
</dbReference>
<comment type="subcellular location">
    <subcellularLocation>
        <location evidence="1">Membrane</location>
        <topology evidence="1">Multi-pass membrane protein</topology>
    </subcellularLocation>
</comment>
<dbReference type="GO" id="GO:0005886">
    <property type="term" value="C:plasma membrane"/>
    <property type="evidence" value="ECO:0007669"/>
    <property type="project" value="TreeGrafter"/>
</dbReference>